<comment type="similarity">
    <text evidence="1">Belongs to the GSP E family.</text>
</comment>
<feature type="non-terminal residue" evidence="3">
    <location>
        <position position="80"/>
    </location>
</feature>
<dbReference type="SUPFAM" id="SSF52540">
    <property type="entry name" value="P-loop containing nucleoside triphosphate hydrolases"/>
    <property type="match status" value="1"/>
</dbReference>
<accession>X0TJD9</accession>
<sequence length="80" mass="8566">MTQMQTRDAGLDGGAEITLRDLVREALRQRPDRIVVGEVRGPEALDMLMALNAGCSGVATLHANSARDALEKLVSYSVLA</sequence>
<dbReference type="InterPro" id="IPR050921">
    <property type="entry name" value="T4SS_GSP_E_ATPase"/>
</dbReference>
<dbReference type="PANTHER" id="PTHR30486">
    <property type="entry name" value="TWITCHING MOTILITY PROTEIN PILT"/>
    <property type="match status" value="1"/>
</dbReference>
<proteinExistence type="inferred from homology"/>
<gene>
    <name evidence="3" type="ORF">S01H1_25108</name>
</gene>
<dbReference type="AlphaFoldDB" id="X0TJD9"/>
<evidence type="ECO:0000259" key="2">
    <source>
        <dbReference type="Pfam" id="PF00437"/>
    </source>
</evidence>
<reference evidence="3" key="1">
    <citation type="journal article" date="2014" name="Front. Microbiol.">
        <title>High frequency of phylogenetically diverse reductive dehalogenase-homologous genes in deep subseafloor sedimentary metagenomes.</title>
        <authorList>
            <person name="Kawai M."/>
            <person name="Futagami T."/>
            <person name="Toyoda A."/>
            <person name="Takaki Y."/>
            <person name="Nishi S."/>
            <person name="Hori S."/>
            <person name="Arai W."/>
            <person name="Tsubouchi T."/>
            <person name="Morono Y."/>
            <person name="Uchiyama I."/>
            <person name="Ito T."/>
            <person name="Fujiyama A."/>
            <person name="Inagaki F."/>
            <person name="Takami H."/>
        </authorList>
    </citation>
    <scope>NUCLEOTIDE SEQUENCE</scope>
    <source>
        <strain evidence="3">Expedition CK06-06</strain>
    </source>
</reference>
<dbReference type="InterPro" id="IPR001482">
    <property type="entry name" value="T2SS/T4SS_dom"/>
</dbReference>
<dbReference type="EMBL" id="BARS01015131">
    <property type="protein sequence ID" value="GAF87371.1"/>
    <property type="molecule type" value="Genomic_DNA"/>
</dbReference>
<dbReference type="Gene3D" id="3.40.50.300">
    <property type="entry name" value="P-loop containing nucleotide triphosphate hydrolases"/>
    <property type="match status" value="1"/>
</dbReference>
<organism evidence="3">
    <name type="scientific">marine sediment metagenome</name>
    <dbReference type="NCBI Taxonomy" id="412755"/>
    <lineage>
        <taxon>unclassified sequences</taxon>
        <taxon>metagenomes</taxon>
        <taxon>ecological metagenomes</taxon>
    </lineage>
</organism>
<comment type="caution">
    <text evidence="3">The sequence shown here is derived from an EMBL/GenBank/DDBJ whole genome shotgun (WGS) entry which is preliminary data.</text>
</comment>
<feature type="domain" description="Bacterial type II secretion system protein E" evidence="2">
    <location>
        <begin position="11"/>
        <end position="76"/>
    </location>
</feature>
<protein>
    <recommendedName>
        <fullName evidence="2">Bacterial type II secretion system protein E domain-containing protein</fullName>
    </recommendedName>
</protein>
<dbReference type="GO" id="GO:0016887">
    <property type="term" value="F:ATP hydrolysis activity"/>
    <property type="evidence" value="ECO:0007669"/>
    <property type="project" value="InterPro"/>
</dbReference>
<evidence type="ECO:0000256" key="1">
    <source>
        <dbReference type="ARBA" id="ARBA00006611"/>
    </source>
</evidence>
<evidence type="ECO:0000313" key="3">
    <source>
        <dbReference type="EMBL" id="GAF87371.1"/>
    </source>
</evidence>
<dbReference type="InterPro" id="IPR027417">
    <property type="entry name" value="P-loop_NTPase"/>
</dbReference>
<dbReference type="Pfam" id="PF00437">
    <property type="entry name" value="T2SSE"/>
    <property type="match status" value="1"/>
</dbReference>
<name>X0TJD9_9ZZZZ</name>
<dbReference type="PANTHER" id="PTHR30486:SF6">
    <property type="entry name" value="TYPE IV PILUS RETRACTATION ATPASE PILT"/>
    <property type="match status" value="1"/>
</dbReference>